<dbReference type="SUPFAM" id="SSF50249">
    <property type="entry name" value="Nucleic acid-binding proteins"/>
    <property type="match status" value="1"/>
</dbReference>
<name>A0A816J6F2_BRANA</name>
<dbReference type="InterPro" id="IPR027417">
    <property type="entry name" value="P-loop_NTPase"/>
</dbReference>
<evidence type="ECO:0000256" key="1">
    <source>
        <dbReference type="SAM" id="MobiDB-lite"/>
    </source>
</evidence>
<dbReference type="Proteomes" id="UP001295469">
    <property type="component" value="Chromosome C04"/>
</dbReference>
<protein>
    <submittedName>
        <fullName evidence="3">(rape) hypothetical protein</fullName>
    </submittedName>
</protein>
<sequence>NRGDDRRSDRHRGRGGGRSDNEPELYQVYKGRVSRVMEFGCFVQFDRFRGKEGLVHVSQMAKESLVKRDMQVYVKVVSGGGKYSLSMKDVDQNTGRDLRRRSNPSYRTKVTKTGISGIRIVEESPSRRRPLKKKMSSPDRWEAKQMIASDEENGDGMLEIEMNEEEAAFLQGQTRYSVVDMSPLKMFKNPQGSLSRAAALQSALTKERREMREQQQRRMIDSEDPMPETGERHLAQELRGVGLSANGGMPEWKKDAFGKTPSFGQRRSKLSQRESLPIYKLKKELIQAVDDNQVLVVIGETGSGKTTQVTQYLV</sequence>
<dbReference type="SUPFAM" id="SSF52540">
    <property type="entry name" value="P-loop containing nucleoside triphosphate hydrolases"/>
    <property type="match status" value="1"/>
</dbReference>
<dbReference type="GO" id="GO:0003676">
    <property type="term" value="F:nucleic acid binding"/>
    <property type="evidence" value="ECO:0007669"/>
    <property type="project" value="InterPro"/>
</dbReference>
<dbReference type="InterPro" id="IPR003029">
    <property type="entry name" value="S1_domain"/>
</dbReference>
<dbReference type="InterPro" id="IPR049621">
    <property type="entry name" value="S1_DHX8_helicase"/>
</dbReference>
<proteinExistence type="predicted"/>
<dbReference type="PROSITE" id="PS50126">
    <property type="entry name" value="S1"/>
    <property type="match status" value="1"/>
</dbReference>
<dbReference type="PANTHER" id="PTHR15838:SF1">
    <property type="entry name" value="ZINC FINGER CCHC DOMAIN-CONTAINING PROTEIN 17"/>
    <property type="match status" value="1"/>
</dbReference>
<dbReference type="SMART" id="SM00316">
    <property type="entry name" value="S1"/>
    <property type="match status" value="1"/>
</dbReference>
<dbReference type="Gene3D" id="2.40.50.140">
    <property type="entry name" value="Nucleic acid-binding proteins"/>
    <property type="match status" value="1"/>
</dbReference>
<evidence type="ECO:0000313" key="3">
    <source>
        <dbReference type="EMBL" id="CAF1810120.1"/>
    </source>
</evidence>
<dbReference type="Gene3D" id="3.40.50.300">
    <property type="entry name" value="P-loop containing nucleotide triphosphate hydrolases"/>
    <property type="match status" value="1"/>
</dbReference>
<dbReference type="FunFam" id="2.40.50.140:FF:000061">
    <property type="entry name" value="ATP-dependent RNA helicase DHX8"/>
    <property type="match status" value="1"/>
</dbReference>
<dbReference type="PANTHER" id="PTHR15838">
    <property type="entry name" value="NUCLEOLAR PROTEIN OF 40 KDA"/>
    <property type="match status" value="1"/>
</dbReference>
<feature type="non-terminal residue" evidence="3">
    <location>
        <position position="1"/>
    </location>
</feature>
<feature type="region of interest" description="Disordered" evidence="1">
    <location>
        <begin position="249"/>
        <end position="269"/>
    </location>
</feature>
<dbReference type="CDD" id="cd05684">
    <property type="entry name" value="S1_DHX8_helicase"/>
    <property type="match status" value="1"/>
</dbReference>
<feature type="domain" description="S1 motif" evidence="2">
    <location>
        <begin position="26"/>
        <end position="107"/>
    </location>
</feature>
<accession>A0A816J6F2</accession>
<dbReference type="EMBL" id="HG994368">
    <property type="protein sequence ID" value="CAF1810120.1"/>
    <property type="molecule type" value="Genomic_DNA"/>
</dbReference>
<reference evidence="3" key="1">
    <citation type="submission" date="2021-01" db="EMBL/GenBank/DDBJ databases">
        <authorList>
            <consortium name="Genoscope - CEA"/>
            <person name="William W."/>
        </authorList>
    </citation>
    <scope>NUCLEOTIDE SEQUENCE</scope>
</reference>
<gene>
    <name evidence="3" type="ORF">DARMORV10_C04P08850.1</name>
</gene>
<dbReference type="InterPro" id="IPR012340">
    <property type="entry name" value="NA-bd_OB-fold"/>
</dbReference>
<organism evidence="3">
    <name type="scientific">Brassica napus</name>
    <name type="common">Rape</name>
    <dbReference type="NCBI Taxonomy" id="3708"/>
    <lineage>
        <taxon>Eukaryota</taxon>
        <taxon>Viridiplantae</taxon>
        <taxon>Streptophyta</taxon>
        <taxon>Embryophyta</taxon>
        <taxon>Tracheophyta</taxon>
        <taxon>Spermatophyta</taxon>
        <taxon>Magnoliopsida</taxon>
        <taxon>eudicotyledons</taxon>
        <taxon>Gunneridae</taxon>
        <taxon>Pentapetalae</taxon>
        <taxon>rosids</taxon>
        <taxon>malvids</taxon>
        <taxon>Brassicales</taxon>
        <taxon>Brassicaceae</taxon>
        <taxon>Brassiceae</taxon>
        <taxon>Brassica</taxon>
    </lineage>
</organism>
<feature type="region of interest" description="Disordered" evidence="1">
    <location>
        <begin position="1"/>
        <end position="24"/>
    </location>
</feature>
<dbReference type="Pfam" id="PF00575">
    <property type="entry name" value="S1"/>
    <property type="match status" value="1"/>
</dbReference>
<evidence type="ECO:0000259" key="2">
    <source>
        <dbReference type="PROSITE" id="PS50126"/>
    </source>
</evidence>
<dbReference type="AlphaFoldDB" id="A0A816J6F2"/>